<keyword evidence="5" id="KW-1185">Reference proteome</keyword>
<evidence type="ECO:0000256" key="3">
    <source>
        <dbReference type="ARBA" id="ARBA00023274"/>
    </source>
</evidence>
<keyword evidence="3" id="KW-0687">Ribonucleoprotein</keyword>
<dbReference type="Pfam" id="PF01157">
    <property type="entry name" value="Ribosomal_L21e"/>
    <property type="match status" value="1"/>
</dbReference>
<accession>A0ABR2IPX5</accession>
<dbReference type="Proteomes" id="UP001470230">
    <property type="component" value="Unassembled WGS sequence"/>
</dbReference>
<dbReference type="InterPro" id="IPR001147">
    <property type="entry name" value="Ribosomal_eL21"/>
</dbReference>
<dbReference type="GO" id="GO:0005840">
    <property type="term" value="C:ribosome"/>
    <property type="evidence" value="ECO:0007669"/>
    <property type="project" value="UniProtKB-KW"/>
</dbReference>
<evidence type="ECO:0000256" key="2">
    <source>
        <dbReference type="ARBA" id="ARBA00022980"/>
    </source>
</evidence>
<dbReference type="Gene3D" id="2.30.30.70">
    <property type="entry name" value="Ribosomal protein L21"/>
    <property type="match status" value="1"/>
</dbReference>
<sequence length="160" mass="18340">MGHTAGLRWGTRNIFARKFRKHGIAPPSQELRTFRLGDIVDIKVNGAVHKGMPHRLYHGSTGVVWNVSPHAVGVLVYRRINNHIAPKRIYVRTEHVYHSHCKDDFLKRVQENKKLQEEAKAKGVKVGLPLKRVPAQPKEAHICKPESIKAVCFTPYRETW</sequence>
<dbReference type="EMBL" id="JAPFFF010000015">
    <property type="protein sequence ID" value="KAK8866544.1"/>
    <property type="molecule type" value="Genomic_DNA"/>
</dbReference>
<protein>
    <submittedName>
        <fullName evidence="4">60S ribosomal protein L21</fullName>
    </submittedName>
</protein>
<organism evidence="4 5">
    <name type="scientific">Tritrichomonas musculus</name>
    <dbReference type="NCBI Taxonomy" id="1915356"/>
    <lineage>
        <taxon>Eukaryota</taxon>
        <taxon>Metamonada</taxon>
        <taxon>Parabasalia</taxon>
        <taxon>Tritrichomonadida</taxon>
        <taxon>Tritrichomonadidae</taxon>
        <taxon>Tritrichomonas</taxon>
    </lineage>
</organism>
<dbReference type="SUPFAM" id="SSF50104">
    <property type="entry name" value="Translation proteins SH3-like domain"/>
    <property type="match status" value="1"/>
</dbReference>
<dbReference type="InterPro" id="IPR008991">
    <property type="entry name" value="Translation_prot_SH3-like_sf"/>
</dbReference>
<proteinExistence type="inferred from homology"/>
<name>A0ABR2IPX5_9EUKA</name>
<dbReference type="InterPro" id="IPR018259">
    <property type="entry name" value="Ribosomal_eL21_CS"/>
</dbReference>
<reference evidence="4 5" key="1">
    <citation type="submission" date="2024-04" db="EMBL/GenBank/DDBJ databases">
        <title>Tritrichomonas musculus Genome.</title>
        <authorList>
            <person name="Alves-Ferreira E."/>
            <person name="Grigg M."/>
            <person name="Lorenzi H."/>
            <person name="Galac M."/>
        </authorList>
    </citation>
    <scope>NUCLEOTIDE SEQUENCE [LARGE SCALE GENOMIC DNA]</scope>
    <source>
        <strain evidence="4 5">EAF2021</strain>
    </source>
</reference>
<evidence type="ECO:0000313" key="4">
    <source>
        <dbReference type="EMBL" id="KAK8866544.1"/>
    </source>
</evidence>
<evidence type="ECO:0000256" key="1">
    <source>
        <dbReference type="ARBA" id="ARBA00008427"/>
    </source>
</evidence>
<gene>
    <name evidence="4" type="ORF">M9Y10_009508</name>
</gene>
<comment type="similarity">
    <text evidence="1">Belongs to the eukaryotic ribosomal protein eL21 family.</text>
</comment>
<comment type="caution">
    <text evidence="4">The sequence shown here is derived from an EMBL/GenBank/DDBJ whole genome shotgun (WGS) entry which is preliminary data.</text>
</comment>
<dbReference type="PROSITE" id="PS01171">
    <property type="entry name" value="RIBOSOMAL_L21E"/>
    <property type="match status" value="1"/>
</dbReference>
<dbReference type="PANTHER" id="PTHR20981">
    <property type="entry name" value="60S RIBOSOMAL PROTEIN L21"/>
    <property type="match status" value="1"/>
</dbReference>
<evidence type="ECO:0000313" key="5">
    <source>
        <dbReference type="Proteomes" id="UP001470230"/>
    </source>
</evidence>
<dbReference type="Gene3D" id="6.10.250.3260">
    <property type="match status" value="1"/>
</dbReference>
<dbReference type="InterPro" id="IPR036948">
    <property type="entry name" value="Ribosomal_eL21_sf"/>
</dbReference>
<keyword evidence="2 4" id="KW-0689">Ribosomal protein</keyword>